<accession>A0ABQ9HBK9</accession>
<organism evidence="1 2">
    <name type="scientific">Dryococelus australis</name>
    <dbReference type="NCBI Taxonomy" id="614101"/>
    <lineage>
        <taxon>Eukaryota</taxon>
        <taxon>Metazoa</taxon>
        <taxon>Ecdysozoa</taxon>
        <taxon>Arthropoda</taxon>
        <taxon>Hexapoda</taxon>
        <taxon>Insecta</taxon>
        <taxon>Pterygota</taxon>
        <taxon>Neoptera</taxon>
        <taxon>Polyneoptera</taxon>
        <taxon>Phasmatodea</taxon>
        <taxon>Verophasmatodea</taxon>
        <taxon>Anareolatae</taxon>
        <taxon>Phasmatidae</taxon>
        <taxon>Eurycanthinae</taxon>
        <taxon>Dryococelus</taxon>
    </lineage>
</organism>
<dbReference type="Proteomes" id="UP001159363">
    <property type="component" value="Chromosome 5"/>
</dbReference>
<evidence type="ECO:0000313" key="1">
    <source>
        <dbReference type="EMBL" id="KAJ8881702.1"/>
    </source>
</evidence>
<protein>
    <submittedName>
        <fullName evidence="1">Uncharacterized protein</fullName>
    </submittedName>
</protein>
<keyword evidence="2" id="KW-1185">Reference proteome</keyword>
<dbReference type="EMBL" id="JARBHB010000006">
    <property type="protein sequence ID" value="KAJ8881702.1"/>
    <property type="molecule type" value="Genomic_DNA"/>
</dbReference>
<comment type="caution">
    <text evidence="1">The sequence shown here is derived from an EMBL/GenBank/DDBJ whole genome shotgun (WGS) entry which is preliminary data.</text>
</comment>
<reference evidence="1 2" key="1">
    <citation type="submission" date="2023-02" db="EMBL/GenBank/DDBJ databases">
        <title>LHISI_Scaffold_Assembly.</title>
        <authorList>
            <person name="Stuart O.P."/>
            <person name="Cleave R."/>
            <person name="Magrath M.J.L."/>
            <person name="Mikheyev A.S."/>
        </authorList>
    </citation>
    <scope>NUCLEOTIDE SEQUENCE [LARGE SCALE GENOMIC DNA]</scope>
    <source>
        <strain evidence="1">Daus_M_001</strain>
        <tissue evidence="1">Leg muscle</tissue>
    </source>
</reference>
<sequence length="82" mass="9246">MDNVSGNAEANLKSGFKKIGTETCDVLPLLERFPDHHGKVRNKNRGLTLEPVVFSYEYQLYPGKIVKFNEDEVVISSTTVIF</sequence>
<name>A0ABQ9HBK9_9NEOP</name>
<gene>
    <name evidence="1" type="ORF">PR048_018188</name>
</gene>
<evidence type="ECO:0000313" key="2">
    <source>
        <dbReference type="Proteomes" id="UP001159363"/>
    </source>
</evidence>
<proteinExistence type="predicted"/>